<dbReference type="RefSeq" id="WP_158033709.1">
    <property type="nucleotide sequence ID" value="NZ_ML708616.1"/>
</dbReference>
<name>A0A5J5KY35_9MICC</name>
<evidence type="ECO:0000313" key="7">
    <source>
        <dbReference type="EMBL" id="KAA9394338.1"/>
    </source>
</evidence>
<dbReference type="AlphaFoldDB" id="A0A5J5KY35"/>
<keyword evidence="3" id="KW-0804">Transcription</keyword>
<dbReference type="GO" id="GO:0000976">
    <property type="term" value="F:transcription cis-regulatory region binding"/>
    <property type="evidence" value="ECO:0007669"/>
    <property type="project" value="TreeGrafter"/>
</dbReference>
<keyword evidence="8" id="KW-1185">Reference proteome</keyword>
<evidence type="ECO:0000256" key="5">
    <source>
        <dbReference type="SAM" id="MobiDB-lite"/>
    </source>
</evidence>
<dbReference type="GO" id="GO:0003700">
    <property type="term" value="F:DNA-binding transcription factor activity"/>
    <property type="evidence" value="ECO:0007669"/>
    <property type="project" value="TreeGrafter"/>
</dbReference>
<dbReference type="SUPFAM" id="SSF48498">
    <property type="entry name" value="Tetracyclin repressor-like, C-terminal domain"/>
    <property type="match status" value="1"/>
</dbReference>
<dbReference type="PRINTS" id="PR00400">
    <property type="entry name" value="TETREPRESSOR"/>
</dbReference>
<feature type="domain" description="HTH tetR-type" evidence="6">
    <location>
        <begin position="2"/>
        <end position="62"/>
    </location>
</feature>
<evidence type="ECO:0000256" key="3">
    <source>
        <dbReference type="ARBA" id="ARBA00023163"/>
    </source>
</evidence>
<keyword evidence="2 4" id="KW-0238">DNA-binding</keyword>
<dbReference type="Pfam" id="PF00440">
    <property type="entry name" value="TetR_N"/>
    <property type="match status" value="1"/>
</dbReference>
<sequence length="190" mass="20032">MPLTRDQVVEAALTVAGDYGLGDLSMRRVATELGVQAGALYWHVGSKQELLIAVARRVLDPAEGAAPWPGSPQAVLAEFRRRLLAIRDGAEIVAVAHADQPSRLSPVPELRDQLESLGRGDAGATAENLVRWTLGSVLTQQTARSLAEAADPGQPGSDRSDARFDRDFQDGLRTLLAAAVPEGHAAGPAA</sequence>
<dbReference type="EMBL" id="SZWF01000007">
    <property type="protein sequence ID" value="KAA9394338.1"/>
    <property type="molecule type" value="Genomic_DNA"/>
</dbReference>
<dbReference type="PRINTS" id="PR00455">
    <property type="entry name" value="HTHTETR"/>
</dbReference>
<dbReference type="PANTHER" id="PTHR30055">
    <property type="entry name" value="HTH-TYPE TRANSCRIPTIONAL REGULATOR RUTR"/>
    <property type="match status" value="1"/>
</dbReference>
<organism evidence="7 8">
    <name type="scientific">Kocuria coralli</name>
    <dbReference type="NCBI Taxonomy" id="1461025"/>
    <lineage>
        <taxon>Bacteria</taxon>
        <taxon>Bacillati</taxon>
        <taxon>Actinomycetota</taxon>
        <taxon>Actinomycetes</taxon>
        <taxon>Micrococcales</taxon>
        <taxon>Micrococcaceae</taxon>
        <taxon>Kocuria</taxon>
    </lineage>
</organism>
<dbReference type="PROSITE" id="PS50977">
    <property type="entry name" value="HTH_TETR_2"/>
    <property type="match status" value="1"/>
</dbReference>
<dbReference type="PANTHER" id="PTHR30055:SF151">
    <property type="entry name" value="TRANSCRIPTIONAL REGULATORY PROTEIN"/>
    <property type="match status" value="1"/>
</dbReference>
<evidence type="ECO:0000256" key="1">
    <source>
        <dbReference type="ARBA" id="ARBA00023015"/>
    </source>
</evidence>
<dbReference type="Gene3D" id="1.10.357.10">
    <property type="entry name" value="Tetracycline Repressor, domain 2"/>
    <property type="match status" value="1"/>
</dbReference>
<dbReference type="InterPro" id="IPR009057">
    <property type="entry name" value="Homeodomain-like_sf"/>
</dbReference>
<accession>A0A5J5KY35</accession>
<protein>
    <submittedName>
        <fullName evidence="7">TetR family transcriptional regulator</fullName>
    </submittedName>
</protein>
<evidence type="ECO:0000259" key="6">
    <source>
        <dbReference type="PROSITE" id="PS50977"/>
    </source>
</evidence>
<evidence type="ECO:0000256" key="2">
    <source>
        <dbReference type="ARBA" id="ARBA00023125"/>
    </source>
</evidence>
<dbReference type="SUPFAM" id="SSF46689">
    <property type="entry name" value="Homeodomain-like"/>
    <property type="match status" value="1"/>
</dbReference>
<dbReference type="InterPro" id="IPR023772">
    <property type="entry name" value="DNA-bd_HTH_TetR-type_CS"/>
</dbReference>
<proteinExistence type="predicted"/>
<dbReference type="Gene3D" id="1.10.10.60">
    <property type="entry name" value="Homeodomain-like"/>
    <property type="match status" value="1"/>
</dbReference>
<dbReference type="InterPro" id="IPR001647">
    <property type="entry name" value="HTH_TetR"/>
</dbReference>
<dbReference type="GO" id="GO:0045892">
    <property type="term" value="P:negative regulation of DNA-templated transcription"/>
    <property type="evidence" value="ECO:0007669"/>
    <property type="project" value="InterPro"/>
</dbReference>
<dbReference type="PROSITE" id="PS01081">
    <property type="entry name" value="HTH_TETR_1"/>
    <property type="match status" value="1"/>
</dbReference>
<feature type="region of interest" description="Disordered" evidence="5">
    <location>
        <begin position="143"/>
        <end position="164"/>
    </location>
</feature>
<keyword evidence="1" id="KW-0805">Transcription regulation</keyword>
<dbReference type="InterPro" id="IPR036271">
    <property type="entry name" value="Tet_transcr_reg_TetR-rel_C_sf"/>
</dbReference>
<feature type="DNA-binding region" description="H-T-H motif" evidence="4">
    <location>
        <begin position="25"/>
        <end position="44"/>
    </location>
</feature>
<reference evidence="7 8" key="1">
    <citation type="submission" date="2019-05" db="EMBL/GenBank/DDBJ databases">
        <title>Kocuria coralli sp. nov., a novel actinobacterium isolated from coral reef seawater.</title>
        <authorList>
            <person name="Li J."/>
        </authorList>
    </citation>
    <scope>NUCLEOTIDE SEQUENCE [LARGE SCALE GENOMIC DNA]</scope>
    <source>
        <strain evidence="7 8">SCSIO 13007</strain>
    </source>
</reference>
<evidence type="ECO:0000313" key="8">
    <source>
        <dbReference type="Proteomes" id="UP000325957"/>
    </source>
</evidence>
<dbReference type="Proteomes" id="UP000325957">
    <property type="component" value="Unassembled WGS sequence"/>
</dbReference>
<dbReference type="GO" id="GO:0046677">
    <property type="term" value="P:response to antibiotic"/>
    <property type="evidence" value="ECO:0007669"/>
    <property type="project" value="InterPro"/>
</dbReference>
<comment type="caution">
    <text evidence="7">The sequence shown here is derived from an EMBL/GenBank/DDBJ whole genome shotgun (WGS) entry which is preliminary data.</text>
</comment>
<gene>
    <name evidence="7" type="ORF">FCK90_07655</name>
</gene>
<dbReference type="InterPro" id="IPR050109">
    <property type="entry name" value="HTH-type_TetR-like_transc_reg"/>
</dbReference>
<dbReference type="OrthoDB" id="3819648at2"/>
<dbReference type="InterPro" id="IPR003012">
    <property type="entry name" value="Tet_transcr_reg_TetR"/>
</dbReference>
<evidence type="ECO:0000256" key="4">
    <source>
        <dbReference type="PROSITE-ProRule" id="PRU00335"/>
    </source>
</evidence>